<keyword evidence="3" id="KW-1185">Reference proteome</keyword>
<reference evidence="3" key="1">
    <citation type="journal article" date="2011" name="Nat. Commun.">
        <title>Effector diversification within compartments of the Leptosphaeria maculans genome affected by Repeat-Induced Point mutations.</title>
        <authorList>
            <person name="Rouxel T."/>
            <person name="Grandaubert J."/>
            <person name="Hane J.K."/>
            <person name="Hoede C."/>
            <person name="van de Wouw A.P."/>
            <person name="Couloux A."/>
            <person name="Dominguez V."/>
            <person name="Anthouard V."/>
            <person name="Bally P."/>
            <person name="Bourras S."/>
            <person name="Cozijnsen A.J."/>
            <person name="Ciuffetti L.M."/>
            <person name="Degrave A."/>
            <person name="Dilmaghani A."/>
            <person name="Duret L."/>
            <person name="Fudal I."/>
            <person name="Goodwin S.B."/>
            <person name="Gout L."/>
            <person name="Glaser N."/>
            <person name="Linglin J."/>
            <person name="Kema G.H.J."/>
            <person name="Lapalu N."/>
            <person name="Lawrence C.B."/>
            <person name="May K."/>
            <person name="Meyer M."/>
            <person name="Ollivier B."/>
            <person name="Poulain J."/>
            <person name="Schoch C.L."/>
            <person name="Simon A."/>
            <person name="Spatafora J.W."/>
            <person name="Stachowiak A."/>
            <person name="Turgeon B.G."/>
            <person name="Tyler B.M."/>
            <person name="Vincent D."/>
            <person name="Weissenbach J."/>
            <person name="Amselem J."/>
            <person name="Quesneville H."/>
            <person name="Oliver R.P."/>
            <person name="Wincker P."/>
            <person name="Balesdent M.-H."/>
            <person name="Howlett B.J."/>
        </authorList>
    </citation>
    <scope>NUCLEOTIDE SEQUENCE [LARGE SCALE GENOMIC DNA]</scope>
    <source>
        <strain evidence="3">JN3 / isolate v23.1.3 / race Av1-4-5-6-7-8</strain>
    </source>
</reference>
<dbReference type="Proteomes" id="UP000002668">
    <property type="component" value="Genome"/>
</dbReference>
<proteinExistence type="predicted"/>
<evidence type="ECO:0000256" key="1">
    <source>
        <dbReference type="SAM" id="MobiDB-lite"/>
    </source>
</evidence>
<dbReference type="VEuPathDB" id="FungiDB:LEMA_uP101710.1"/>
<name>E5A0I0_LEPMJ</name>
<accession>E5A0I0</accession>
<protein>
    <submittedName>
        <fullName evidence="2">Predicted protein</fullName>
    </submittedName>
</protein>
<sequence>MPDINPSTIPVPFPPMPTRHTTSSPRSELPKRPAQTRSNNPPARFLYIES</sequence>
<evidence type="ECO:0000313" key="3">
    <source>
        <dbReference type="Proteomes" id="UP000002668"/>
    </source>
</evidence>
<feature type="region of interest" description="Disordered" evidence="1">
    <location>
        <begin position="1"/>
        <end position="50"/>
    </location>
</feature>
<dbReference type="AlphaFoldDB" id="E5A0I0"/>
<organism evidence="3">
    <name type="scientific">Leptosphaeria maculans (strain JN3 / isolate v23.1.3 / race Av1-4-5-6-7-8)</name>
    <name type="common">Blackleg fungus</name>
    <name type="synonym">Phoma lingam</name>
    <dbReference type="NCBI Taxonomy" id="985895"/>
    <lineage>
        <taxon>Eukaryota</taxon>
        <taxon>Fungi</taxon>
        <taxon>Dikarya</taxon>
        <taxon>Ascomycota</taxon>
        <taxon>Pezizomycotina</taxon>
        <taxon>Dothideomycetes</taxon>
        <taxon>Pleosporomycetidae</taxon>
        <taxon>Pleosporales</taxon>
        <taxon>Pleosporineae</taxon>
        <taxon>Leptosphaeriaceae</taxon>
        <taxon>Plenodomus</taxon>
        <taxon>Plenodomus lingam/Leptosphaeria maculans species complex</taxon>
    </lineage>
</organism>
<dbReference type="InParanoid" id="E5A0I0"/>
<dbReference type="HOGENOM" id="CLU_3125361_0_0_1"/>
<evidence type="ECO:0000313" key="2">
    <source>
        <dbReference type="EMBL" id="CBX97040.1"/>
    </source>
</evidence>
<dbReference type="EMBL" id="FP929130">
    <property type="protein sequence ID" value="CBX97040.1"/>
    <property type="molecule type" value="Genomic_DNA"/>
</dbReference>
<gene>
    <name evidence="2" type="ORF">LEMA_uP101710.1</name>
</gene>